<gene>
    <name evidence="2" type="ORF">COLO4_21286</name>
</gene>
<evidence type="ECO:0000313" key="3">
    <source>
        <dbReference type="Proteomes" id="UP000187203"/>
    </source>
</evidence>
<evidence type="ECO:0000256" key="1">
    <source>
        <dbReference type="SAM" id="MobiDB-lite"/>
    </source>
</evidence>
<evidence type="ECO:0000313" key="2">
    <source>
        <dbReference type="EMBL" id="OMO86171.1"/>
    </source>
</evidence>
<feature type="region of interest" description="Disordered" evidence="1">
    <location>
        <begin position="1"/>
        <end position="33"/>
    </location>
</feature>
<protein>
    <submittedName>
        <fullName evidence="2">Uncharacterized protein</fullName>
    </submittedName>
</protein>
<keyword evidence="3" id="KW-1185">Reference proteome</keyword>
<dbReference type="AlphaFoldDB" id="A0A1R3IUB0"/>
<dbReference type="EMBL" id="AWUE01017619">
    <property type="protein sequence ID" value="OMO86171.1"/>
    <property type="molecule type" value="Genomic_DNA"/>
</dbReference>
<reference evidence="3" key="1">
    <citation type="submission" date="2013-09" db="EMBL/GenBank/DDBJ databases">
        <title>Corchorus olitorius genome sequencing.</title>
        <authorList>
            <person name="Alam M."/>
            <person name="Haque M.S."/>
            <person name="Islam M.S."/>
            <person name="Emdad E.M."/>
            <person name="Islam M.M."/>
            <person name="Ahmed B."/>
            <person name="Halim A."/>
            <person name="Hossen Q.M.M."/>
            <person name="Hossain M.Z."/>
            <person name="Ahmed R."/>
            <person name="Khan M.M."/>
            <person name="Islam R."/>
            <person name="Rashid M.M."/>
            <person name="Khan S.A."/>
            <person name="Rahman M.S."/>
            <person name="Alam M."/>
            <person name="Yahiya A.S."/>
            <person name="Khan M.S."/>
            <person name="Azam M.S."/>
            <person name="Haque T."/>
            <person name="Lashkar M.Z.H."/>
            <person name="Akhand A.I."/>
            <person name="Morshed G."/>
            <person name="Roy S."/>
            <person name="Uddin K.S."/>
            <person name="Rabeya T."/>
            <person name="Hossain A.S."/>
            <person name="Chowdhury A."/>
            <person name="Snigdha A.R."/>
            <person name="Mortoza M.S."/>
            <person name="Matin S.A."/>
            <person name="Hoque S.M.E."/>
            <person name="Islam M.K."/>
            <person name="Roy D.K."/>
            <person name="Haider R."/>
            <person name="Moosa M.M."/>
            <person name="Elias S.M."/>
            <person name="Hasan A.M."/>
            <person name="Jahan S."/>
            <person name="Shafiuddin M."/>
            <person name="Mahmood N."/>
            <person name="Shommy N.S."/>
        </authorList>
    </citation>
    <scope>NUCLEOTIDE SEQUENCE [LARGE SCALE GENOMIC DNA]</scope>
    <source>
        <strain evidence="3">cv. O-4</strain>
    </source>
</reference>
<dbReference type="Proteomes" id="UP000187203">
    <property type="component" value="Unassembled WGS sequence"/>
</dbReference>
<name>A0A1R3IUB0_9ROSI</name>
<proteinExistence type="predicted"/>
<comment type="caution">
    <text evidence="2">The sequence shown here is derived from an EMBL/GenBank/DDBJ whole genome shotgun (WGS) entry which is preliminary data.</text>
</comment>
<accession>A0A1R3IUB0</accession>
<sequence length="33" mass="3623">MAELNYGGRASLIGSDNEAEGSDYQKEGRKNFD</sequence>
<organism evidence="2 3">
    <name type="scientific">Corchorus olitorius</name>
    <dbReference type="NCBI Taxonomy" id="93759"/>
    <lineage>
        <taxon>Eukaryota</taxon>
        <taxon>Viridiplantae</taxon>
        <taxon>Streptophyta</taxon>
        <taxon>Embryophyta</taxon>
        <taxon>Tracheophyta</taxon>
        <taxon>Spermatophyta</taxon>
        <taxon>Magnoliopsida</taxon>
        <taxon>eudicotyledons</taxon>
        <taxon>Gunneridae</taxon>
        <taxon>Pentapetalae</taxon>
        <taxon>rosids</taxon>
        <taxon>malvids</taxon>
        <taxon>Malvales</taxon>
        <taxon>Malvaceae</taxon>
        <taxon>Grewioideae</taxon>
        <taxon>Apeibeae</taxon>
        <taxon>Corchorus</taxon>
    </lineage>
</organism>
<feature type="compositionally biased region" description="Basic and acidic residues" evidence="1">
    <location>
        <begin position="23"/>
        <end position="33"/>
    </location>
</feature>